<name>A0A449BK77_9MOLU</name>
<dbReference type="STRING" id="1408416.GCA_000702765_00339"/>
<dbReference type="GO" id="GO:0008652">
    <property type="term" value="P:amino acid biosynthetic process"/>
    <property type="evidence" value="ECO:0007669"/>
    <property type="project" value="UniProtKB-KW"/>
</dbReference>
<dbReference type="PANTHER" id="PTHR43622:SF7">
    <property type="entry name" value="3-DEHYDROQUINATE SYNTHASE, CHLOROPLASTIC"/>
    <property type="match status" value="1"/>
</dbReference>
<evidence type="ECO:0000256" key="9">
    <source>
        <dbReference type="ARBA" id="ARBA00017684"/>
    </source>
</evidence>
<dbReference type="GO" id="GO:0003856">
    <property type="term" value="F:3-dehydroquinate synthase activity"/>
    <property type="evidence" value="ECO:0007669"/>
    <property type="project" value="UniProtKB-UniRule"/>
</dbReference>
<dbReference type="FunFam" id="3.40.50.1970:FF:000007">
    <property type="entry name" value="Pentafunctional AROM polypeptide"/>
    <property type="match status" value="1"/>
</dbReference>
<dbReference type="InterPro" id="IPR030963">
    <property type="entry name" value="DHQ_synth_fam"/>
</dbReference>
<evidence type="ECO:0000256" key="10">
    <source>
        <dbReference type="ARBA" id="ARBA00022490"/>
    </source>
</evidence>
<comment type="subcellular location">
    <subcellularLocation>
        <location evidence="5">Cytoplasm</location>
    </subcellularLocation>
</comment>
<reference evidence="23 24" key="1">
    <citation type="submission" date="2019-01" db="EMBL/GenBank/DDBJ databases">
        <authorList>
            <consortium name="Pathogen Informatics"/>
        </authorList>
    </citation>
    <scope>NUCLEOTIDE SEQUENCE [LARGE SCALE GENOMIC DNA]</scope>
    <source>
        <strain evidence="23 24">NCTC10172</strain>
    </source>
</reference>
<evidence type="ECO:0000256" key="8">
    <source>
        <dbReference type="ARBA" id="ARBA00013031"/>
    </source>
</evidence>
<sequence length="339" mass="38604">MNLKVDNYEIIIKENLFFDFDNQIKKVYTGDKLFIVTDDNLFKVYEEKLKNALHSFKLEFVVIPSGENSKSMKIYEKVVSELIRKHIRRNQMIVAFGGGVVGDLAGFVAGTVLRGVPFIQIPTSLLAMVDSSIGGKVGIDLPEGKNLVGLFNNPKVVLIDPNLLQTLPVDEYRNGLAEVIKAGIIGDYSILEYLKKHDKLTINEIIKSIEVKRKIVLKDPFEKNERMYLNFGHTFGHAIERHFDYAIKHGIAVAYGMLIALDEGVKRGITKKELYEEIKALLLRLKLVKEPLLVMKDFVSYIASDKKQLSDGLRFVFMSDYEKPEIHKGVIFDAWNYTK</sequence>
<comment type="pathway">
    <text evidence="6">Metabolic intermediate biosynthesis; chorismate biosynthesis; chorismate from D-erythrose 4-phosphate and phosphoenolpyruvate: step 2/7.</text>
</comment>
<keyword evidence="24" id="KW-1185">Reference proteome</keyword>
<comment type="cofactor">
    <cofactor evidence="2">
        <name>NAD(+)</name>
        <dbReference type="ChEBI" id="CHEBI:57540"/>
    </cofactor>
</comment>
<evidence type="ECO:0000256" key="3">
    <source>
        <dbReference type="ARBA" id="ARBA00001941"/>
    </source>
</evidence>
<dbReference type="Gene3D" id="3.40.50.1970">
    <property type="match status" value="1"/>
</dbReference>
<evidence type="ECO:0000256" key="2">
    <source>
        <dbReference type="ARBA" id="ARBA00001911"/>
    </source>
</evidence>
<comment type="cofactor">
    <cofactor evidence="4">
        <name>Zn(2+)</name>
        <dbReference type="ChEBI" id="CHEBI:29105"/>
    </cofactor>
</comment>
<feature type="domain" description="3-dehydroquinate synthase N-terminal" evidence="21">
    <location>
        <begin position="61"/>
        <end position="173"/>
    </location>
</feature>
<dbReference type="SUPFAM" id="SSF56796">
    <property type="entry name" value="Dehydroquinate synthase-like"/>
    <property type="match status" value="1"/>
</dbReference>
<dbReference type="InterPro" id="IPR030960">
    <property type="entry name" value="DHQS/DOIS_N"/>
</dbReference>
<feature type="domain" description="3-dehydroquinate synthase C-terminal" evidence="22">
    <location>
        <begin position="175"/>
        <end position="307"/>
    </location>
</feature>
<dbReference type="GO" id="GO:0009423">
    <property type="term" value="P:chorismate biosynthetic process"/>
    <property type="evidence" value="ECO:0007669"/>
    <property type="project" value="UniProtKB-UniRule"/>
</dbReference>
<comment type="similarity">
    <text evidence="7">Belongs to the sugar phosphate cyclases superfamily. Dehydroquinate synthase family.</text>
</comment>
<dbReference type="PANTHER" id="PTHR43622">
    <property type="entry name" value="3-DEHYDROQUINATE SYNTHASE"/>
    <property type="match status" value="1"/>
</dbReference>
<comment type="catalytic activity">
    <reaction evidence="1">
        <text>7-phospho-2-dehydro-3-deoxy-D-arabino-heptonate = 3-dehydroquinate + phosphate</text>
        <dbReference type="Rhea" id="RHEA:21968"/>
        <dbReference type="ChEBI" id="CHEBI:32364"/>
        <dbReference type="ChEBI" id="CHEBI:43474"/>
        <dbReference type="ChEBI" id="CHEBI:58394"/>
        <dbReference type="EC" id="4.2.3.4"/>
    </reaction>
</comment>
<proteinExistence type="inferred from homology"/>
<evidence type="ECO:0000256" key="16">
    <source>
        <dbReference type="ARBA" id="ARBA00023141"/>
    </source>
</evidence>
<dbReference type="AlphaFoldDB" id="A0A449BK77"/>
<keyword evidence="17 23" id="KW-0456">Lyase</keyword>
<keyword evidence="18" id="KW-0170">Cobalt</keyword>
<keyword evidence="10" id="KW-0963">Cytoplasm</keyword>
<dbReference type="GO" id="GO:0005737">
    <property type="term" value="C:cytoplasm"/>
    <property type="evidence" value="ECO:0007669"/>
    <property type="project" value="UniProtKB-SubCell"/>
</dbReference>
<evidence type="ECO:0000256" key="19">
    <source>
        <dbReference type="NCBIfam" id="TIGR01357"/>
    </source>
</evidence>
<evidence type="ECO:0000256" key="12">
    <source>
        <dbReference type="ARBA" id="ARBA00022723"/>
    </source>
</evidence>
<dbReference type="GO" id="GO:0046872">
    <property type="term" value="F:metal ion binding"/>
    <property type="evidence" value="ECO:0007669"/>
    <property type="project" value="UniProtKB-KW"/>
</dbReference>
<keyword evidence="14" id="KW-0862">Zinc</keyword>
<evidence type="ECO:0000256" key="18">
    <source>
        <dbReference type="ARBA" id="ARBA00023285"/>
    </source>
</evidence>
<dbReference type="InterPro" id="IPR016037">
    <property type="entry name" value="DHQ_synth_AroB"/>
</dbReference>
<evidence type="ECO:0000256" key="11">
    <source>
        <dbReference type="ARBA" id="ARBA00022605"/>
    </source>
</evidence>
<dbReference type="Pfam" id="PF01761">
    <property type="entry name" value="DHQ_synthase"/>
    <property type="match status" value="1"/>
</dbReference>
<evidence type="ECO:0000256" key="6">
    <source>
        <dbReference type="ARBA" id="ARBA00004661"/>
    </source>
</evidence>
<evidence type="ECO:0000313" key="24">
    <source>
        <dbReference type="Proteomes" id="UP000290909"/>
    </source>
</evidence>
<evidence type="ECO:0000313" key="23">
    <source>
        <dbReference type="EMBL" id="VEU82875.1"/>
    </source>
</evidence>
<keyword evidence="16" id="KW-0057">Aromatic amino acid biosynthesis</keyword>
<dbReference type="GO" id="GO:0009073">
    <property type="term" value="P:aromatic amino acid family biosynthetic process"/>
    <property type="evidence" value="ECO:0007669"/>
    <property type="project" value="UniProtKB-KW"/>
</dbReference>
<dbReference type="EC" id="4.2.3.4" evidence="8 19"/>
<comment type="cofactor">
    <cofactor evidence="3">
        <name>Co(2+)</name>
        <dbReference type="ChEBI" id="CHEBI:48828"/>
    </cofactor>
</comment>
<dbReference type="GO" id="GO:0000166">
    <property type="term" value="F:nucleotide binding"/>
    <property type="evidence" value="ECO:0007669"/>
    <property type="project" value="UniProtKB-KW"/>
</dbReference>
<dbReference type="InterPro" id="IPR050071">
    <property type="entry name" value="Dehydroquinate_synthase"/>
</dbReference>
<evidence type="ECO:0000256" key="20">
    <source>
        <dbReference type="SAM" id="Phobius"/>
    </source>
</evidence>
<evidence type="ECO:0000256" key="14">
    <source>
        <dbReference type="ARBA" id="ARBA00022833"/>
    </source>
</evidence>
<dbReference type="Gene3D" id="1.20.1090.10">
    <property type="entry name" value="Dehydroquinate synthase-like - alpha domain"/>
    <property type="match status" value="1"/>
</dbReference>
<evidence type="ECO:0000256" key="1">
    <source>
        <dbReference type="ARBA" id="ARBA00001393"/>
    </source>
</evidence>
<evidence type="ECO:0000256" key="17">
    <source>
        <dbReference type="ARBA" id="ARBA00023239"/>
    </source>
</evidence>
<keyword evidence="20" id="KW-0812">Transmembrane</keyword>
<dbReference type="NCBIfam" id="TIGR01357">
    <property type="entry name" value="aroB"/>
    <property type="match status" value="1"/>
</dbReference>
<dbReference type="Pfam" id="PF24621">
    <property type="entry name" value="DHQS_C"/>
    <property type="match status" value="1"/>
</dbReference>
<evidence type="ECO:0000256" key="5">
    <source>
        <dbReference type="ARBA" id="ARBA00004496"/>
    </source>
</evidence>
<accession>A0A449BK77</accession>
<keyword evidence="20" id="KW-1133">Transmembrane helix</keyword>
<dbReference type="EMBL" id="LR215050">
    <property type="protein sequence ID" value="VEU82875.1"/>
    <property type="molecule type" value="Genomic_DNA"/>
</dbReference>
<evidence type="ECO:0000256" key="7">
    <source>
        <dbReference type="ARBA" id="ARBA00005412"/>
    </source>
</evidence>
<gene>
    <name evidence="23" type="primary">aroB</name>
    <name evidence="23" type="ORF">NCTC10172_00901</name>
</gene>
<dbReference type="KEGG" id="ahk:NCTC10172_00901"/>
<dbReference type="CDD" id="cd08195">
    <property type="entry name" value="DHQS"/>
    <property type="match status" value="1"/>
</dbReference>
<keyword evidence="12" id="KW-0479">Metal-binding</keyword>
<keyword evidence="20" id="KW-0472">Membrane</keyword>
<protein>
    <recommendedName>
        <fullName evidence="9 19">3-dehydroquinate synthase</fullName>
        <ecNumber evidence="8 19">4.2.3.4</ecNumber>
    </recommendedName>
</protein>
<keyword evidence="13" id="KW-0547">Nucleotide-binding</keyword>
<dbReference type="InterPro" id="IPR056179">
    <property type="entry name" value="DHQS_C"/>
</dbReference>
<dbReference type="PIRSF" id="PIRSF001455">
    <property type="entry name" value="DHQ_synth"/>
    <property type="match status" value="1"/>
</dbReference>
<evidence type="ECO:0000259" key="22">
    <source>
        <dbReference type="Pfam" id="PF24621"/>
    </source>
</evidence>
<evidence type="ECO:0000256" key="4">
    <source>
        <dbReference type="ARBA" id="ARBA00001947"/>
    </source>
</evidence>
<evidence type="ECO:0000256" key="15">
    <source>
        <dbReference type="ARBA" id="ARBA00023027"/>
    </source>
</evidence>
<organism evidence="23 24">
    <name type="scientific">Acholeplasma hippikon</name>
    <dbReference type="NCBI Taxonomy" id="264636"/>
    <lineage>
        <taxon>Bacteria</taxon>
        <taxon>Bacillati</taxon>
        <taxon>Mycoplasmatota</taxon>
        <taxon>Mollicutes</taxon>
        <taxon>Acholeplasmatales</taxon>
        <taxon>Acholeplasmataceae</taxon>
        <taxon>Acholeplasma</taxon>
    </lineage>
</organism>
<evidence type="ECO:0000256" key="13">
    <source>
        <dbReference type="ARBA" id="ARBA00022741"/>
    </source>
</evidence>
<feature type="transmembrane region" description="Helical" evidence="20">
    <location>
        <begin position="92"/>
        <end position="113"/>
    </location>
</feature>
<keyword evidence="15" id="KW-0520">NAD</keyword>
<evidence type="ECO:0000259" key="21">
    <source>
        <dbReference type="Pfam" id="PF01761"/>
    </source>
</evidence>
<dbReference type="Proteomes" id="UP000290909">
    <property type="component" value="Chromosome"/>
</dbReference>
<keyword evidence="11" id="KW-0028">Amino-acid biosynthesis</keyword>